<gene>
    <name evidence="1" type="ORF">SKAU_G00082010</name>
</gene>
<dbReference type="Proteomes" id="UP001152622">
    <property type="component" value="Chromosome 3"/>
</dbReference>
<accession>A0A9Q1FVU1</accession>
<protein>
    <submittedName>
        <fullName evidence="1">Uncharacterized protein</fullName>
    </submittedName>
</protein>
<evidence type="ECO:0000313" key="1">
    <source>
        <dbReference type="EMBL" id="KAJ8368173.1"/>
    </source>
</evidence>
<name>A0A9Q1FVU1_SYNKA</name>
<proteinExistence type="predicted"/>
<dbReference type="AlphaFoldDB" id="A0A9Q1FVU1"/>
<comment type="caution">
    <text evidence="1">The sequence shown here is derived from an EMBL/GenBank/DDBJ whole genome shotgun (WGS) entry which is preliminary data.</text>
</comment>
<reference evidence="1" key="1">
    <citation type="journal article" date="2023" name="Science">
        <title>Genome structures resolve the early diversification of teleost fishes.</title>
        <authorList>
            <person name="Parey E."/>
            <person name="Louis A."/>
            <person name="Montfort J."/>
            <person name="Bouchez O."/>
            <person name="Roques C."/>
            <person name="Iampietro C."/>
            <person name="Lluch J."/>
            <person name="Castinel A."/>
            <person name="Donnadieu C."/>
            <person name="Desvignes T."/>
            <person name="Floi Bucao C."/>
            <person name="Jouanno E."/>
            <person name="Wen M."/>
            <person name="Mejri S."/>
            <person name="Dirks R."/>
            <person name="Jansen H."/>
            <person name="Henkel C."/>
            <person name="Chen W.J."/>
            <person name="Zahm M."/>
            <person name="Cabau C."/>
            <person name="Klopp C."/>
            <person name="Thompson A.W."/>
            <person name="Robinson-Rechavi M."/>
            <person name="Braasch I."/>
            <person name="Lecointre G."/>
            <person name="Bobe J."/>
            <person name="Postlethwait J.H."/>
            <person name="Berthelot C."/>
            <person name="Roest Crollius H."/>
            <person name="Guiguen Y."/>
        </authorList>
    </citation>
    <scope>NUCLEOTIDE SEQUENCE</scope>
    <source>
        <strain evidence="1">WJC10195</strain>
    </source>
</reference>
<organism evidence="1 2">
    <name type="scientific">Synaphobranchus kaupii</name>
    <name type="common">Kaup's arrowtooth eel</name>
    <dbReference type="NCBI Taxonomy" id="118154"/>
    <lineage>
        <taxon>Eukaryota</taxon>
        <taxon>Metazoa</taxon>
        <taxon>Chordata</taxon>
        <taxon>Craniata</taxon>
        <taxon>Vertebrata</taxon>
        <taxon>Euteleostomi</taxon>
        <taxon>Actinopterygii</taxon>
        <taxon>Neopterygii</taxon>
        <taxon>Teleostei</taxon>
        <taxon>Anguilliformes</taxon>
        <taxon>Synaphobranchidae</taxon>
        <taxon>Synaphobranchus</taxon>
    </lineage>
</organism>
<dbReference type="EMBL" id="JAINUF010000003">
    <property type="protein sequence ID" value="KAJ8368173.1"/>
    <property type="molecule type" value="Genomic_DNA"/>
</dbReference>
<evidence type="ECO:0000313" key="2">
    <source>
        <dbReference type="Proteomes" id="UP001152622"/>
    </source>
</evidence>
<sequence>MSSLPPAVAKQRGWGLWSRGSVGERGRLECPRSSFSQWEPASEGPLPHLLPRRHREEQSQIEFTRLSQENCGEEAGFLRLTAGPNLKFPPRISIKVRFTRRLGLQWAEAGGRDKRRLRDFAEAYDYTHRWVNKQGTEFDRGKPPLALFLLTPLLPERQLSAVPDVPRSTFPLSRSPSREPRAL</sequence>
<keyword evidence="2" id="KW-1185">Reference proteome</keyword>